<protein>
    <submittedName>
        <fullName evidence="1">Uncharacterized protein</fullName>
    </submittedName>
</protein>
<organism evidence="1">
    <name type="scientific">Pandoravirus neocaledonia</name>
    <dbReference type="NCBI Taxonomy" id="2107708"/>
    <lineage>
        <taxon>Viruses</taxon>
        <taxon>Pandoravirus</taxon>
    </lineage>
</organism>
<proteinExistence type="predicted"/>
<dbReference type="KEGG" id="vg:36842852"/>
<dbReference type="Proteomes" id="UP000249287">
    <property type="component" value="Segment"/>
</dbReference>
<accession>A0A2U7UCE4</accession>
<reference evidence="1" key="1">
    <citation type="journal article" date="2018" name="Nat. Commun.">
        <title>Diversity and evolution of the emerging Pandoraviridae family.</title>
        <authorList>
            <person name="Legendre M."/>
            <person name="Fabre E."/>
            <person name="Poirot O."/>
            <person name="Jeudy S."/>
            <person name="Lartigue A."/>
            <person name="Alempic J.M."/>
            <person name="Beucher L."/>
            <person name="Philippe N."/>
            <person name="Bertaux L."/>
            <person name="Christo-Foroux E."/>
            <person name="Labadie K."/>
            <person name="Coute Y."/>
            <person name="Abergel C."/>
            <person name="Claverie J.M."/>
        </authorList>
    </citation>
    <scope>NUCLEOTIDE SEQUENCE [LARGE SCALE GENOMIC DNA]</scope>
    <source>
        <strain evidence="1">Neocaledonia</strain>
    </source>
</reference>
<dbReference type="GeneID" id="36842852"/>
<name>A0A2U7UCE4_9VIRU</name>
<sequence>MSSPYFAGAHGAPPKRSSALAALAADLRPEADGTMEGMPLKRAVRRVPAAAGPGPNGVPPAAQAWAALGDRIRCLLSTEPVADVLDAHGMDQWNAGGCGVLAAALAPIMARRGVEGARPYAVIVPADAGGPARVVAHVVANSPTGPFFDADGWHALPALAARYGNGVRVVAREAAVGPITGPAGVACPQEAVRDLQHFLQRYVDAPFVVLHDPVAQGVPTRDGTLAQPPQLWTWSDAVASRLYLVAADGDPMPINEHGSRLPAHYAQVARLARQDPRRQSCLVVGAPLAAHARTRTARRHPTV</sequence>
<evidence type="ECO:0000313" key="1">
    <source>
        <dbReference type="EMBL" id="AVK76139.1"/>
    </source>
</evidence>
<dbReference type="RefSeq" id="YP_009482142.1">
    <property type="nucleotide sequence ID" value="NC_037666.1"/>
</dbReference>
<gene>
    <name evidence="1" type="ORF">pneo_cds_532</name>
</gene>
<dbReference type="EMBL" id="MG011690">
    <property type="protein sequence ID" value="AVK76139.1"/>
    <property type="molecule type" value="Genomic_DNA"/>
</dbReference>